<organism evidence="5 6">
    <name type="scientific">Paenibacillus validus</name>
    <dbReference type="NCBI Taxonomy" id="44253"/>
    <lineage>
        <taxon>Bacteria</taxon>
        <taxon>Bacillati</taxon>
        <taxon>Bacillota</taxon>
        <taxon>Bacilli</taxon>
        <taxon>Bacillales</taxon>
        <taxon>Paenibacillaceae</taxon>
        <taxon>Paenibacillus</taxon>
    </lineage>
</organism>
<keyword evidence="1 2" id="KW-0807">Transducer</keyword>
<dbReference type="Proteomes" id="UP000450917">
    <property type="component" value="Unassembled WGS sequence"/>
</dbReference>
<dbReference type="EMBL" id="WNZX01000005">
    <property type="protein sequence ID" value="MUG70677.1"/>
    <property type="molecule type" value="Genomic_DNA"/>
</dbReference>
<protein>
    <submittedName>
        <fullName evidence="5">HAMP domain-containing protein</fullName>
    </submittedName>
</protein>
<dbReference type="SMART" id="SM00283">
    <property type="entry name" value="MA"/>
    <property type="match status" value="1"/>
</dbReference>
<keyword evidence="3" id="KW-0812">Transmembrane</keyword>
<evidence type="ECO:0000313" key="5">
    <source>
        <dbReference type="EMBL" id="MUG70677.1"/>
    </source>
</evidence>
<dbReference type="GO" id="GO:0016020">
    <property type="term" value="C:membrane"/>
    <property type="evidence" value="ECO:0007669"/>
    <property type="project" value="InterPro"/>
</dbReference>
<keyword evidence="3" id="KW-1133">Transmembrane helix</keyword>
<reference evidence="5 6" key="1">
    <citation type="submission" date="2019-11" db="EMBL/GenBank/DDBJ databases">
        <title>Draft genome sequences of five Paenibacillus species of dairy origin.</title>
        <authorList>
            <person name="Olajide A.M."/>
            <person name="Chen S."/>
            <person name="Lapointe G."/>
        </authorList>
    </citation>
    <scope>NUCLEOTIDE SEQUENCE [LARGE SCALE GENOMIC DNA]</scope>
    <source>
        <strain evidence="5 6">2CS3</strain>
    </source>
</reference>
<comment type="caution">
    <text evidence="5">The sequence shown here is derived from an EMBL/GenBank/DDBJ whole genome shotgun (WGS) entry which is preliminary data.</text>
</comment>
<feature type="transmembrane region" description="Helical" evidence="3">
    <location>
        <begin position="159"/>
        <end position="177"/>
    </location>
</feature>
<name>A0A7X3CT35_9BACL</name>
<dbReference type="PANTHER" id="PTHR32089">
    <property type="entry name" value="METHYL-ACCEPTING CHEMOTAXIS PROTEIN MCPB"/>
    <property type="match status" value="1"/>
</dbReference>
<sequence>MNIPKQLENRAIAKVQSAAVEIGKLLEGHAWSERSEDIRVLLDQLLQNDEYFLVVEHHGLSVLHTNRLREGTVFNDVVGLAAAQTDKPLAQIYHRNTGEVILDVSTPVNIPGAGASPYNLRLGVIVQSLSFQATWYTVYSIPLLIALGGLGLADSWGERAAAGLLVLAAFAGTGLYFHRTVLQSLKSWMGRMKAISSGKLMPASAGSRRNELGQVSFEINKIVIGMRAILSDMREASSTVNKIGSEQADEIRQLLSSAEQLVASMQEVSAGANDQLQLIELNGSRMQQIHDRVSRAGQDMELSGKISEEARTSSHAGLEKTLELRNDMNDLQETSKRSVSSMEELERQLQEMREFILYMREIAEQTNLLALNAAIEAARAGEEGRGFGVVAGEVRKLAVTSNEVAERAIGLTHNMALKSQEAADAVKAERLAVERGIRRIGQLSDMIRLVADKCRLTAEQASAHSAEMREIQLGLHSMESSMQAIRDISQQFTASAQAMASSGERHHMATELIAQQADLLKSISGNLQKITGRFVMES</sequence>
<dbReference type="Gene3D" id="1.10.287.950">
    <property type="entry name" value="Methyl-accepting chemotaxis protein"/>
    <property type="match status" value="1"/>
</dbReference>
<dbReference type="Pfam" id="PF00015">
    <property type="entry name" value="MCPsignal"/>
    <property type="match status" value="1"/>
</dbReference>
<evidence type="ECO:0000256" key="3">
    <source>
        <dbReference type="SAM" id="Phobius"/>
    </source>
</evidence>
<dbReference type="InterPro" id="IPR004089">
    <property type="entry name" value="MCPsignal_dom"/>
</dbReference>
<dbReference type="PANTHER" id="PTHR32089:SF112">
    <property type="entry name" value="LYSOZYME-LIKE PROTEIN-RELATED"/>
    <property type="match status" value="1"/>
</dbReference>
<feature type="domain" description="Methyl-accepting transducer" evidence="4">
    <location>
        <begin position="250"/>
        <end position="500"/>
    </location>
</feature>
<evidence type="ECO:0000313" key="6">
    <source>
        <dbReference type="Proteomes" id="UP000450917"/>
    </source>
</evidence>
<dbReference type="RefSeq" id="WP_155614427.1">
    <property type="nucleotide sequence ID" value="NZ_WNZX01000005.1"/>
</dbReference>
<dbReference type="SUPFAM" id="SSF58104">
    <property type="entry name" value="Methyl-accepting chemotaxis protein (MCP) signaling domain"/>
    <property type="match status" value="1"/>
</dbReference>
<dbReference type="GO" id="GO:0007165">
    <property type="term" value="P:signal transduction"/>
    <property type="evidence" value="ECO:0007669"/>
    <property type="project" value="UniProtKB-KW"/>
</dbReference>
<keyword evidence="3" id="KW-0472">Membrane</keyword>
<dbReference type="AlphaFoldDB" id="A0A7X3CT35"/>
<accession>A0A7X3CT35</accession>
<dbReference type="PROSITE" id="PS50111">
    <property type="entry name" value="CHEMOTAXIS_TRANSDUC_2"/>
    <property type="match status" value="1"/>
</dbReference>
<gene>
    <name evidence="5" type="ORF">GNP93_08280</name>
</gene>
<keyword evidence="6" id="KW-1185">Reference proteome</keyword>
<proteinExistence type="predicted"/>
<feature type="transmembrane region" description="Helical" evidence="3">
    <location>
        <begin position="133"/>
        <end position="153"/>
    </location>
</feature>
<evidence type="ECO:0000256" key="1">
    <source>
        <dbReference type="ARBA" id="ARBA00023224"/>
    </source>
</evidence>
<evidence type="ECO:0000259" key="4">
    <source>
        <dbReference type="PROSITE" id="PS50111"/>
    </source>
</evidence>
<evidence type="ECO:0000256" key="2">
    <source>
        <dbReference type="PROSITE-ProRule" id="PRU00284"/>
    </source>
</evidence>